<evidence type="ECO:0000313" key="2">
    <source>
        <dbReference type="Proteomes" id="UP001472677"/>
    </source>
</evidence>
<comment type="caution">
    <text evidence="1">The sequence shown here is derived from an EMBL/GenBank/DDBJ whole genome shotgun (WGS) entry which is preliminary data.</text>
</comment>
<accession>A0ABR2FY32</accession>
<dbReference type="EMBL" id="JBBPBM010000004">
    <property type="protein sequence ID" value="KAK8589179.1"/>
    <property type="molecule type" value="Genomic_DNA"/>
</dbReference>
<dbReference type="Proteomes" id="UP001472677">
    <property type="component" value="Unassembled WGS sequence"/>
</dbReference>
<proteinExistence type="predicted"/>
<organism evidence="1 2">
    <name type="scientific">Hibiscus sabdariffa</name>
    <name type="common">roselle</name>
    <dbReference type="NCBI Taxonomy" id="183260"/>
    <lineage>
        <taxon>Eukaryota</taxon>
        <taxon>Viridiplantae</taxon>
        <taxon>Streptophyta</taxon>
        <taxon>Embryophyta</taxon>
        <taxon>Tracheophyta</taxon>
        <taxon>Spermatophyta</taxon>
        <taxon>Magnoliopsida</taxon>
        <taxon>eudicotyledons</taxon>
        <taxon>Gunneridae</taxon>
        <taxon>Pentapetalae</taxon>
        <taxon>rosids</taxon>
        <taxon>malvids</taxon>
        <taxon>Malvales</taxon>
        <taxon>Malvaceae</taxon>
        <taxon>Malvoideae</taxon>
        <taxon>Hibiscus</taxon>
    </lineage>
</organism>
<keyword evidence="2" id="KW-1185">Reference proteome</keyword>
<gene>
    <name evidence="1" type="ORF">V6N12_023582</name>
</gene>
<sequence>MSKLPVLLSQTRTAMAIPSLFFCPSNPMFRSKMVCANRASTSELVQLRCHITLHYMIMLLAFIKDSQKEGNKSNANVTAQGLLTFNKDSSDSINNGLKRDLASA</sequence>
<protein>
    <submittedName>
        <fullName evidence="1">Uncharacterized protein</fullName>
    </submittedName>
</protein>
<reference evidence="1 2" key="1">
    <citation type="journal article" date="2024" name="G3 (Bethesda)">
        <title>Genome assembly of Hibiscus sabdariffa L. provides insights into metabolisms of medicinal natural products.</title>
        <authorList>
            <person name="Kim T."/>
        </authorList>
    </citation>
    <scope>NUCLEOTIDE SEQUENCE [LARGE SCALE GENOMIC DNA]</scope>
    <source>
        <strain evidence="1">TK-2024</strain>
        <tissue evidence="1">Old leaves</tissue>
    </source>
</reference>
<name>A0ABR2FY32_9ROSI</name>
<evidence type="ECO:0000313" key="1">
    <source>
        <dbReference type="EMBL" id="KAK8589179.1"/>
    </source>
</evidence>